<proteinExistence type="predicted"/>
<accession>A0A0G4P4Z6</accession>
<dbReference type="EMBL" id="HG793138">
    <property type="protein sequence ID" value="CRL21386.1"/>
    <property type="molecule type" value="Genomic_DNA"/>
</dbReference>
<gene>
    <name evidence="1" type="ORF">PCAMFM013_S005g000550</name>
</gene>
<protein>
    <submittedName>
        <fullName evidence="1">Str. FM013</fullName>
    </submittedName>
</protein>
<dbReference type="AlphaFoldDB" id="A0A0G4P4Z6"/>
<dbReference type="Proteomes" id="UP000053732">
    <property type="component" value="Unassembled WGS sequence"/>
</dbReference>
<name>A0A0G4P4Z6_PENC3</name>
<keyword evidence="2" id="KW-1185">Reference proteome</keyword>
<sequence length="40" mass="4272">MVGHPGPRTWKNQGTHADTIATQIGMPAHLKATTVIIGTY</sequence>
<evidence type="ECO:0000313" key="2">
    <source>
        <dbReference type="Proteomes" id="UP000053732"/>
    </source>
</evidence>
<evidence type="ECO:0000313" key="1">
    <source>
        <dbReference type="EMBL" id="CRL21386.1"/>
    </source>
</evidence>
<organism evidence="1 2">
    <name type="scientific">Penicillium camemberti (strain FM 013)</name>
    <dbReference type="NCBI Taxonomy" id="1429867"/>
    <lineage>
        <taxon>Eukaryota</taxon>
        <taxon>Fungi</taxon>
        <taxon>Dikarya</taxon>
        <taxon>Ascomycota</taxon>
        <taxon>Pezizomycotina</taxon>
        <taxon>Eurotiomycetes</taxon>
        <taxon>Eurotiomycetidae</taxon>
        <taxon>Eurotiales</taxon>
        <taxon>Aspergillaceae</taxon>
        <taxon>Penicillium</taxon>
    </lineage>
</organism>
<reference evidence="1 2" key="1">
    <citation type="journal article" date="2014" name="Nat. Commun.">
        <title>Multiple recent horizontal transfers of a large genomic region in cheese making fungi.</title>
        <authorList>
            <person name="Cheeseman K."/>
            <person name="Ropars J."/>
            <person name="Renault P."/>
            <person name="Dupont J."/>
            <person name="Gouzy J."/>
            <person name="Branca A."/>
            <person name="Abraham A.L."/>
            <person name="Ceppi M."/>
            <person name="Conseiller E."/>
            <person name="Debuchy R."/>
            <person name="Malagnac F."/>
            <person name="Goarin A."/>
            <person name="Silar P."/>
            <person name="Lacoste S."/>
            <person name="Sallet E."/>
            <person name="Bensimon A."/>
            <person name="Giraud T."/>
            <person name="Brygoo Y."/>
        </authorList>
    </citation>
    <scope>NUCLEOTIDE SEQUENCE [LARGE SCALE GENOMIC DNA]</scope>
    <source>
        <strain evidence="2">FM 013</strain>
    </source>
</reference>